<comment type="caution">
    <text evidence="3">The sequence shown here is derived from an EMBL/GenBank/DDBJ whole genome shotgun (WGS) entry which is preliminary data.</text>
</comment>
<feature type="region of interest" description="Disordered" evidence="1">
    <location>
        <begin position="1"/>
        <end position="20"/>
    </location>
</feature>
<evidence type="ECO:0000256" key="2">
    <source>
        <dbReference type="SAM" id="Phobius"/>
    </source>
</evidence>
<dbReference type="HOGENOM" id="CLU_2858772_0_0_0"/>
<accession>A3ZLP0</accession>
<keyword evidence="2" id="KW-0472">Membrane</keyword>
<dbReference type="AlphaFoldDB" id="A3ZLP0"/>
<gene>
    <name evidence="3" type="ORF">DSM3645_09747</name>
</gene>
<keyword evidence="2" id="KW-0812">Transmembrane</keyword>
<reference evidence="3 4" key="1">
    <citation type="submission" date="2006-02" db="EMBL/GenBank/DDBJ databases">
        <authorList>
            <person name="Amann R."/>
            <person name="Ferriera S."/>
            <person name="Johnson J."/>
            <person name="Kravitz S."/>
            <person name="Halpern A."/>
            <person name="Remington K."/>
            <person name="Beeson K."/>
            <person name="Tran B."/>
            <person name="Rogers Y.-H."/>
            <person name="Friedman R."/>
            <person name="Venter J.C."/>
        </authorList>
    </citation>
    <scope>NUCLEOTIDE SEQUENCE [LARGE SCALE GENOMIC DNA]</scope>
    <source>
        <strain evidence="3 4">DSM 3645</strain>
    </source>
</reference>
<evidence type="ECO:0000313" key="3">
    <source>
        <dbReference type="EMBL" id="EAQ82673.1"/>
    </source>
</evidence>
<sequence>MLAGWKKGNQELNPLEQASAPETAANFQTMPSTMKRAIRLAVCFVQIFITFSVRWIESFSPANR</sequence>
<feature type="transmembrane region" description="Helical" evidence="2">
    <location>
        <begin position="37"/>
        <end position="56"/>
    </location>
</feature>
<protein>
    <submittedName>
        <fullName evidence="3">Uncharacterized protein</fullName>
    </submittedName>
</protein>
<keyword evidence="2" id="KW-1133">Transmembrane helix</keyword>
<dbReference type="Proteomes" id="UP000004358">
    <property type="component" value="Unassembled WGS sequence"/>
</dbReference>
<evidence type="ECO:0000313" key="4">
    <source>
        <dbReference type="Proteomes" id="UP000004358"/>
    </source>
</evidence>
<dbReference type="EMBL" id="AANZ01000001">
    <property type="protein sequence ID" value="EAQ82673.1"/>
    <property type="molecule type" value="Genomic_DNA"/>
</dbReference>
<dbReference type="STRING" id="314230.DSM3645_09747"/>
<name>A3ZLP0_9BACT</name>
<evidence type="ECO:0000256" key="1">
    <source>
        <dbReference type="SAM" id="MobiDB-lite"/>
    </source>
</evidence>
<proteinExistence type="predicted"/>
<organism evidence="3 4">
    <name type="scientific">Blastopirellula marina DSM 3645</name>
    <dbReference type="NCBI Taxonomy" id="314230"/>
    <lineage>
        <taxon>Bacteria</taxon>
        <taxon>Pseudomonadati</taxon>
        <taxon>Planctomycetota</taxon>
        <taxon>Planctomycetia</taxon>
        <taxon>Pirellulales</taxon>
        <taxon>Pirellulaceae</taxon>
        <taxon>Blastopirellula</taxon>
    </lineage>
</organism>